<reference evidence="2 3" key="1">
    <citation type="submission" date="2019-12" db="EMBL/GenBank/DDBJ databases">
        <title>Draft genome sequence of the ascomycete Xylaria multiplex DSM 110363.</title>
        <authorList>
            <person name="Buettner E."/>
            <person name="Kellner H."/>
        </authorList>
    </citation>
    <scope>NUCLEOTIDE SEQUENCE [LARGE SCALE GENOMIC DNA]</scope>
    <source>
        <strain evidence="2 3">DSM 110363</strain>
    </source>
</reference>
<dbReference type="OrthoDB" id="1394818at2759"/>
<organism evidence="2 3">
    <name type="scientific">Xylaria multiplex</name>
    <dbReference type="NCBI Taxonomy" id="323545"/>
    <lineage>
        <taxon>Eukaryota</taxon>
        <taxon>Fungi</taxon>
        <taxon>Dikarya</taxon>
        <taxon>Ascomycota</taxon>
        <taxon>Pezizomycotina</taxon>
        <taxon>Sordariomycetes</taxon>
        <taxon>Xylariomycetidae</taxon>
        <taxon>Xylariales</taxon>
        <taxon>Xylariaceae</taxon>
        <taxon>Xylaria</taxon>
    </lineage>
</organism>
<evidence type="ECO:0000313" key="3">
    <source>
        <dbReference type="Proteomes" id="UP000481858"/>
    </source>
</evidence>
<evidence type="ECO:0000256" key="1">
    <source>
        <dbReference type="SAM" id="MobiDB-lite"/>
    </source>
</evidence>
<feature type="region of interest" description="Disordered" evidence="1">
    <location>
        <begin position="462"/>
        <end position="481"/>
    </location>
</feature>
<dbReference type="AlphaFoldDB" id="A0A7C8IQ64"/>
<feature type="compositionally biased region" description="Basic and acidic residues" evidence="1">
    <location>
        <begin position="293"/>
        <end position="315"/>
    </location>
</feature>
<feature type="compositionally biased region" description="Polar residues" evidence="1">
    <location>
        <begin position="355"/>
        <end position="366"/>
    </location>
</feature>
<accession>A0A7C8IQ64</accession>
<proteinExistence type="predicted"/>
<comment type="caution">
    <text evidence="2">The sequence shown here is derived from an EMBL/GenBank/DDBJ whole genome shotgun (WGS) entry which is preliminary data.</text>
</comment>
<keyword evidence="3" id="KW-1185">Reference proteome</keyword>
<feature type="compositionally biased region" description="Basic and acidic residues" evidence="1">
    <location>
        <begin position="331"/>
        <end position="348"/>
    </location>
</feature>
<protein>
    <recommendedName>
        <fullName evidence="4">Fungal N-terminal domain-containing protein</fullName>
    </recommendedName>
</protein>
<sequence>MAELIGLIASIGTIASAAFTVAKSISDLADELGSAGRYVKAISTDTKAVALILHEMKRRLDRSTKITQHIFEVANEIADLCKADLDDIKLVLLQLLPAGGGNMRDFTKDEIKNLVTESKNTKSDFLVAERTDQALAQVYTKALLSDPATHTNNDDVDTIDVTVQLLDYGDKSQEEGTLALKDNDEQSSETMNLLRTAKTSQLGDQLSEFPVIESLSDDHYLYIARHIHTQKTVTSFALIVLGGRREQGLLSRNHPSEAKTGPNELQELSIYQGIDPRLSERFPAYNGEGRLSAADERSSRWDESESSRSSIDAERISGASAGGRGTMLVDEVNHYSRGMSHDRQSGDRRPKRAGVNTQETSESHVSPESPDHSRSQSNSPTFSEAPRHQGNRVPQMPYGNWNYTIPPPGQPHGHETNNASFGLPQQQPPWQQYPNAPYPSATEALKDDPEKEAMKLQLAEIKREQQRREEEARHKELESRIREEAEETFMRKMEQMRREEEIRAEERRKALERASKEIEDAKNEAHKAARQAIEVEMEVEAERKRKEEEKIAQTEQILRARLEAELRAEEGERRKGLGRLFFSLR</sequence>
<gene>
    <name evidence="2" type="ORF">GQX73_g6174</name>
</gene>
<feature type="compositionally biased region" description="Low complexity" evidence="1">
    <location>
        <begin position="424"/>
        <end position="439"/>
    </location>
</feature>
<dbReference type="Proteomes" id="UP000481858">
    <property type="component" value="Unassembled WGS sequence"/>
</dbReference>
<dbReference type="InParanoid" id="A0A7C8IQ64"/>
<evidence type="ECO:0008006" key="4">
    <source>
        <dbReference type="Google" id="ProtNLM"/>
    </source>
</evidence>
<name>A0A7C8IQ64_9PEZI</name>
<dbReference type="EMBL" id="WUBL01000068">
    <property type="protein sequence ID" value="KAF2967438.1"/>
    <property type="molecule type" value="Genomic_DNA"/>
</dbReference>
<evidence type="ECO:0000313" key="2">
    <source>
        <dbReference type="EMBL" id="KAF2967438.1"/>
    </source>
</evidence>
<feature type="region of interest" description="Disordered" evidence="1">
    <location>
        <begin position="290"/>
        <end position="450"/>
    </location>
</feature>